<dbReference type="PROSITE" id="PS50005">
    <property type="entry name" value="TPR"/>
    <property type="match status" value="1"/>
</dbReference>
<dbReference type="AlphaFoldDB" id="A0A1H3ZMZ5"/>
<protein>
    <submittedName>
        <fullName evidence="3">Uncharacterized protein</fullName>
    </submittedName>
</protein>
<evidence type="ECO:0000256" key="2">
    <source>
        <dbReference type="SAM" id="SignalP"/>
    </source>
</evidence>
<dbReference type="SMART" id="SM00028">
    <property type="entry name" value="TPR"/>
    <property type="match status" value="2"/>
</dbReference>
<evidence type="ECO:0000256" key="1">
    <source>
        <dbReference type="PROSITE-ProRule" id="PRU00339"/>
    </source>
</evidence>
<feature type="repeat" description="TPR" evidence="1">
    <location>
        <begin position="91"/>
        <end position="124"/>
    </location>
</feature>
<keyword evidence="4" id="KW-1185">Reference proteome</keyword>
<dbReference type="EMBL" id="FNQY01000011">
    <property type="protein sequence ID" value="SEA24592.1"/>
    <property type="molecule type" value="Genomic_DNA"/>
</dbReference>
<evidence type="ECO:0000313" key="3">
    <source>
        <dbReference type="EMBL" id="SEA24592.1"/>
    </source>
</evidence>
<dbReference type="InterPro" id="IPR019734">
    <property type="entry name" value="TPR_rpt"/>
</dbReference>
<dbReference type="Gene3D" id="1.25.40.10">
    <property type="entry name" value="Tetratricopeptide repeat domain"/>
    <property type="match status" value="1"/>
</dbReference>
<dbReference type="InterPro" id="IPR011990">
    <property type="entry name" value="TPR-like_helical_dom_sf"/>
</dbReference>
<keyword evidence="1" id="KW-0802">TPR repeat</keyword>
<dbReference type="STRING" id="551991.SAMN05192529_111105"/>
<organism evidence="3 4">
    <name type="scientific">Arachidicoccus rhizosphaerae</name>
    <dbReference type="NCBI Taxonomy" id="551991"/>
    <lineage>
        <taxon>Bacteria</taxon>
        <taxon>Pseudomonadati</taxon>
        <taxon>Bacteroidota</taxon>
        <taxon>Chitinophagia</taxon>
        <taxon>Chitinophagales</taxon>
        <taxon>Chitinophagaceae</taxon>
        <taxon>Arachidicoccus</taxon>
    </lineage>
</organism>
<sequence length="337" mass="37959">MKKLLVLPMLLLGALVSFGQAGVVDAHKQAMDKAKDGDLDKALSIIAVARQSYPDNLSLLKDEASINTWKKDYFKAIEAGKQLIASPDADEQCYQILGSAYRADSKYAEAEKVYSQAVAKYPENSLLYAELGDALNQNKKAPQAKDAWEKGIEVGPSISSNYYFLAKFYAEHANPLWSVLYGEMFINFESFSGRTSEIRTVVTDQYAALFATPAVLQNYVDNGQDFEKAVATTLQQFQDMVSGGVTPESLYALRGQFIVSWFNSDNAKNFPFKLFDRQQQLLKLGIFEAYNQWLFASYNPSRFSNWGHMHDGLIKEFSKFQKSSMFKVPKGEYYAHN</sequence>
<proteinExistence type="predicted"/>
<dbReference type="Proteomes" id="UP000199041">
    <property type="component" value="Unassembled WGS sequence"/>
</dbReference>
<evidence type="ECO:0000313" key="4">
    <source>
        <dbReference type="Proteomes" id="UP000199041"/>
    </source>
</evidence>
<dbReference type="SUPFAM" id="SSF48452">
    <property type="entry name" value="TPR-like"/>
    <property type="match status" value="1"/>
</dbReference>
<feature type="signal peptide" evidence="2">
    <location>
        <begin position="1"/>
        <end position="21"/>
    </location>
</feature>
<keyword evidence="2" id="KW-0732">Signal</keyword>
<feature type="chain" id="PRO_5011490662" evidence="2">
    <location>
        <begin position="22"/>
        <end position="337"/>
    </location>
</feature>
<dbReference type="RefSeq" id="WP_091398042.1">
    <property type="nucleotide sequence ID" value="NZ_FNQY01000011.1"/>
</dbReference>
<accession>A0A1H3ZMZ5</accession>
<name>A0A1H3ZMZ5_9BACT</name>
<dbReference type="OrthoDB" id="793001at2"/>
<gene>
    <name evidence="3" type="ORF">SAMN05192529_111105</name>
</gene>
<reference evidence="3 4" key="1">
    <citation type="submission" date="2016-10" db="EMBL/GenBank/DDBJ databases">
        <authorList>
            <person name="de Groot N.N."/>
        </authorList>
    </citation>
    <scope>NUCLEOTIDE SEQUENCE [LARGE SCALE GENOMIC DNA]</scope>
    <source>
        <strain evidence="3 4">Vu-144</strain>
    </source>
</reference>